<dbReference type="EMBL" id="JAADYS010001377">
    <property type="protein sequence ID" value="KAF4463338.1"/>
    <property type="molecule type" value="Genomic_DNA"/>
</dbReference>
<dbReference type="AlphaFoldDB" id="A0A8H4PAC2"/>
<name>A0A8H4PAC2_9HYPO</name>
<evidence type="ECO:0000313" key="1">
    <source>
        <dbReference type="EMBL" id="KAF4463338.1"/>
    </source>
</evidence>
<dbReference type="OrthoDB" id="3759773at2759"/>
<gene>
    <name evidence="1" type="ORF">FALBO_9825</name>
</gene>
<protein>
    <submittedName>
        <fullName evidence="1">Uncharacterized protein</fullName>
    </submittedName>
</protein>
<keyword evidence="2" id="KW-1185">Reference proteome</keyword>
<comment type="caution">
    <text evidence="1">The sequence shown here is derived from an EMBL/GenBank/DDBJ whole genome shotgun (WGS) entry which is preliminary data.</text>
</comment>
<proteinExistence type="predicted"/>
<evidence type="ECO:0000313" key="2">
    <source>
        <dbReference type="Proteomes" id="UP000554235"/>
    </source>
</evidence>
<sequence>MAGEYPSPHDSGILPEEWADADSLTSLDSTIYQTLRCNEGSNQTVVVDRPRTDVENGQYDSAQAEAVHQFEEQPSALRDEAMNLSCPKLQARTILDLPVETLTQIFQKFEGSTMAYSSLKDHCHHKGYSVNPIIKNLRLTCHLFNEVASPLLCPMLTVRLSKESLIRAEGLFRNTQIARGVIGVDLSLEYRPAEVASCMYRFAALKRRVLAAMLNDWKHVVYDEVEWSWEYHTIIETPGYRLYQNGLHRYHVLAQDWNTHFGVEDVNSLPEGRCDPREEALDFLKLLGDGYQEYARLHQEQAQLIKDGTFVEKLASLLSRSKRSKSLLIRDTSACYCKSWTARDGFYDTFAKPRDFCKFLASADKWGTLEDVHNAVGLPQIKILSELPIAMYNAGMPLRCLTIRCLPRDSNYSMLCPGNYISPNATAWQDLGAACQQLETLKLGYDIRPYRRLGVPAEGRAYIEKYVGAVSSGQQLRSVNLRLDAFGFGGWAEDTCHLGAAVRSINWPQAEEVHIRGLAMTQAELEGFCSGLGRRMRDFTLESIKLLDGSWVPAIRVLRQKLAARCTDKACRVHLEDLTGRELTQNNWGGDDDVLDTGFCVVEDELTREVQKYITGEDMENPVTTERF</sequence>
<dbReference type="Proteomes" id="UP000554235">
    <property type="component" value="Unassembled WGS sequence"/>
</dbReference>
<organism evidence="1 2">
    <name type="scientific">Fusarium albosuccineum</name>
    <dbReference type="NCBI Taxonomy" id="1237068"/>
    <lineage>
        <taxon>Eukaryota</taxon>
        <taxon>Fungi</taxon>
        <taxon>Dikarya</taxon>
        <taxon>Ascomycota</taxon>
        <taxon>Pezizomycotina</taxon>
        <taxon>Sordariomycetes</taxon>
        <taxon>Hypocreomycetidae</taxon>
        <taxon>Hypocreales</taxon>
        <taxon>Nectriaceae</taxon>
        <taxon>Fusarium</taxon>
        <taxon>Fusarium decemcellulare species complex</taxon>
    </lineage>
</organism>
<reference evidence="1 2" key="1">
    <citation type="submission" date="2020-01" db="EMBL/GenBank/DDBJ databases">
        <title>Identification and distribution of gene clusters putatively required for synthesis of sphingolipid metabolism inhibitors in phylogenetically diverse species of the filamentous fungus Fusarium.</title>
        <authorList>
            <person name="Kim H.-S."/>
            <person name="Busman M."/>
            <person name="Brown D.W."/>
            <person name="Divon H."/>
            <person name="Uhlig S."/>
            <person name="Proctor R.H."/>
        </authorList>
    </citation>
    <scope>NUCLEOTIDE SEQUENCE [LARGE SCALE GENOMIC DNA]</scope>
    <source>
        <strain evidence="1 2">NRRL 20459</strain>
    </source>
</reference>
<accession>A0A8H4PAC2</accession>